<evidence type="ECO:0000256" key="6">
    <source>
        <dbReference type="ARBA" id="ARBA00022695"/>
    </source>
</evidence>
<evidence type="ECO:0000259" key="14">
    <source>
        <dbReference type="SMART" id="SM00662"/>
    </source>
</evidence>
<evidence type="ECO:0000256" key="2">
    <source>
        <dbReference type="ARBA" id="ARBA00012418"/>
    </source>
</evidence>
<dbReference type="InterPro" id="IPR011262">
    <property type="entry name" value="DNA-dir_RNA_pol_insert"/>
</dbReference>
<dbReference type="GO" id="GO:0003677">
    <property type="term" value="F:DNA binding"/>
    <property type="evidence" value="ECO:0007669"/>
    <property type="project" value="UniProtKB-UniRule"/>
</dbReference>
<reference evidence="15 16" key="1">
    <citation type="journal article" date="2010" name="Stand. Genomic Sci.">
        <title>Permanent draft genome sequence of Dethiosulfovibrio peptidovorans type strain (SEBR 4207).</title>
        <authorList>
            <person name="Labutti K."/>
            <person name="Mayilraj S."/>
            <person name="Clum A."/>
            <person name="Lucas S."/>
            <person name="Glavina Del Rio T."/>
            <person name="Nolan M."/>
            <person name="Tice H."/>
            <person name="Cheng J.F."/>
            <person name="Pitluck S."/>
            <person name="Liolios K."/>
            <person name="Ivanova N."/>
            <person name="Mavromatis K."/>
            <person name="Mikhailova N."/>
            <person name="Pati A."/>
            <person name="Goodwin L."/>
            <person name="Chen A."/>
            <person name="Palaniappan K."/>
            <person name="Land M."/>
            <person name="Hauser L."/>
            <person name="Chang Y.J."/>
            <person name="Jeffries C.D."/>
            <person name="Rohde M."/>
            <person name="Spring S."/>
            <person name="Goker M."/>
            <person name="Woyke T."/>
            <person name="Bristow J."/>
            <person name="Eisen J.A."/>
            <person name="Markowitz V."/>
            <person name="Hugenholtz P."/>
            <person name="Kyrpides N.C."/>
            <person name="Klenk H.P."/>
            <person name="Lapidus A."/>
        </authorList>
    </citation>
    <scope>NUCLEOTIDE SEQUENCE [LARGE SCALE GENOMIC DNA]</scope>
    <source>
        <strain evidence="15 16">DSM 11002</strain>
    </source>
</reference>
<dbReference type="CDD" id="cd06928">
    <property type="entry name" value="RNAP_alpha_NTD"/>
    <property type="match status" value="1"/>
</dbReference>
<comment type="domain">
    <text evidence="12">The N-terminal domain is essential for RNAP assembly and basal transcription, whereas the C-terminal domain is involved in interaction with transcriptional regulators and with upstream promoter elements.</text>
</comment>
<comment type="subunit">
    <text evidence="11 12">Homodimer. The RNAP catalytic core consists of 2 alpha, 1 beta, 1 beta' and 1 omega subunit. When a sigma factor is associated with the core the holoenzyme is formed, which can initiate transcription.</text>
</comment>
<dbReference type="Pfam" id="PF01000">
    <property type="entry name" value="RNA_pol_A_bac"/>
    <property type="match status" value="1"/>
</dbReference>
<evidence type="ECO:0000256" key="3">
    <source>
        <dbReference type="ARBA" id="ARBA00015972"/>
    </source>
</evidence>
<evidence type="ECO:0000256" key="12">
    <source>
        <dbReference type="HAMAP-Rule" id="MF_00059"/>
    </source>
</evidence>
<evidence type="ECO:0000256" key="5">
    <source>
        <dbReference type="ARBA" id="ARBA00022679"/>
    </source>
</evidence>
<evidence type="ECO:0000313" key="15">
    <source>
        <dbReference type="EMBL" id="EFC91987.1"/>
    </source>
</evidence>
<comment type="catalytic activity">
    <reaction evidence="10 12">
        <text>RNA(n) + a ribonucleoside 5'-triphosphate = RNA(n+1) + diphosphate</text>
        <dbReference type="Rhea" id="RHEA:21248"/>
        <dbReference type="Rhea" id="RHEA-COMP:14527"/>
        <dbReference type="Rhea" id="RHEA-COMP:17342"/>
        <dbReference type="ChEBI" id="CHEBI:33019"/>
        <dbReference type="ChEBI" id="CHEBI:61557"/>
        <dbReference type="ChEBI" id="CHEBI:140395"/>
        <dbReference type="EC" id="2.7.7.6"/>
    </reaction>
</comment>
<dbReference type="Pfam" id="PF01193">
    <property type="entry name" value="RNA_pol_L"/>
    <property type="match status" value="1"/>
</dbReference>
<dbReference type="RefSeq" id="WP_005661748.1">
    <property type="nucleotide sequence ID" value="NZ_ABTR02000001.1"/>
</dbReference>
<dbReference type="GO" id="GO:0005737">
    <property type="term" value="C:cytoplasm"/>
    <property type="evidence" value="ECO:0007669"/>
    <property type="project" value="UniProtKB-ARBA"/>
</dbReference>
<dbReference type="GO" id="GO:0046983">
    <property type="term" value="F:protein dimerization activity"/>
    <property type="evidence" value="ECO:0007669"/>
    <property type="project" value="InterPro"/>
</dbReference>
<dbReference type="GO" id="GO:0006351">
    <property type="term" value="P:DNA-templated transcription"/>
    <property type="evidence" value="ECO:0007669"/>
    <property type="project" value="UniProtKB-UniRule"/>
</dbReference>
<comment type="similarity">
    <text evidence="1 12">Belongs to the RNA polymerase alpha chain family.</text>
</comment>
<dbReference type="HAMAP" id="MF_00059">
    <property type="entry name" value="RNApol_bact_RpoA"/>
    <property type="match status" value="1"/>
</dbReference>
<name>D2Z940_9BACT</name>
<keyword evidence="5 12" id="KW-0808">Transferase</keyword>
<evidence type="ECO:0000256" key="9">
    <source>
        <dbReference type="ARBA" id="ARBA00033070"/>
    </source>
</evidence>
<dbReference type="FunFam" id="2.170.120.12:FF:000001">
    <property type="entry name" value="DNA-directed RNA polymerase subunit alpha"/>
    <property type="match status" value="1"/>
</dbReference>
<dbReference type="SMART" id="SM00662">
    <property type="entry name" value="RPOLD"/>
    <property type="match status" value="1"/>
</dbReference>
<dbReference type="Pfam" id="PF03118">
    <property type="entry name" value="RNA_pol_A_CTD"/>
    <property type="match status" value="1"/>
</dbReference>
<dbReference type="SUPFAM" id="SSF47789">
    <property type="entry name" value="C-terminal domain of RNA polymerase alpha subunit"/>
    <property type="match status" value="1"/>
</dbReference>
<organism evidence="15 16">
    <name type="scientific">Dethiosulfovibrio peptidovorans DSM 11002</name>
    <dbReference type="NCBI Taxonomy" id="469381"/>
    <lineage>
        <taxon>Bacteria</taxon>
        <taxon>Thermotogati</taxon>
        <taxon>Synergistota</taxon>
        <taxon>Synergistia</taxon>
        <taxon>Synergistales</taxon>
        <taxon>Dethiosulfovibrionaceae</taxon>
        <taxon>Dethiosulfovibrio</taxon>
    </lineage>
</organism>
<proteinExistence type="inferred from homology"/>
<dbReference type="InterPro" id="IPR036603">
    <property type="entry name" value="RBP11-like"/>
</dbReference>
<evidence type="ECO:0000256" key="8">
    <source>
        <dbReference type="ARBA" id="ARBA00032524"/>
    </source>
</evidence>
<accession>D2Z940</accession>
<dbReference type="EC" id="2.7.7.6" evidence="2 12"/>
<dbReference type="InterPro" id="IPR011263">
    <property type="entry name" value="DNA-dir_RNA_pol_RpoA/D/Rpb3"/>
</dbReference>
<dbReference type="NCBIfam" id="TIGR02027">
    <property type="entry name" value="rpoA"/>
    <property type="match status" value="1"/>
</dbReference>
<dbReference type="EMBL" id="ABTR02000001">
    <property type="protein sequence ID" value="EFC91987.1"/>
    <property type="molecule type" value="Genomic_DNA"/>
</dbReference>
<keyword evidence="4 12" id="KW-0240">DNA-directed RNA polymerase</keyword>
<dbReference type="InterPro" id="IPR011773">
    <property type="entry name" value="DNA-dir_RpoA"/>
</dbReference>
<evidence type="ECO:0000256" key="13">
    <source>
        <dbReference type="SAM" id="MobiDB-lite"/>
    </source>
</evidence>
<dbReference type="GO" id="GO:0000428">
    <property type="term" value="C:DNA-directed RNA polymerase complex"/>
    <property type="evidence" value="ECO:0007669"/>
    <property type="project" value="UniProtKB-KW"/>
</dbReference>
<dbReference type="NCBIfam" id="NF003519">
    <property type="entry name" value="PRK05182.2-5"/>
    <property type="match status" value="1"/>
</dbReference>
<dbReference type="AlphaFoldDB" id="D2Z940"/>
<dbReference type="GO" id="GO:0003899">
    <property type="term" value="F:DNA-directed RNA polymerase activity"/>
    <property type="evidence" value="ECO:0007669"/>
    <property type="project" value="UniProtKB-UniRule"/>
</dbReference>
<dbReference type="Proteomes" id="UP000006427">
    <property type="component" value="Unassembled WGS sequence"/>
</dbReference>
<feature type="region of interest" description="Alpha C-terminal domain (alpha-CTD)" evidence="12">
    <location>
        <begin position="274"/>
        <end position="354"/>
    </location>
</feature>
<feature type="region of interest" description="Disordered" evidence="13">
    <location>
        <begin position="335"/>
        <end position="354"/>
    </location>
</feature>
<dbReference type="Gene3D" id="2.170.120.12">
    <property type="entry name" value="DNA-directed RNA polymerase, insert domain"/>
    <property type="match status" value="1"/>
</dbReference>
<dbReference type="SUPFAM" id="SSF55257">
    <property type="entry name" value="RBP11-like subunits of RNA polymerase"/>
    <property type="match status" value="1"/>
</dbReference>
<comment type="caution">
    <text evidence="15">The sequence shown here is derived from an EMBL/GenBank/DDBJ whole genome shotgun (WGS) entry which is preliminary data.</text>
</comment>
<dbReference type="STRING" id="469381.Dpep_1963"/>
<evidence type="ECO:0000256" key="7">
    <source>
        <dbReference type="ARBA" id="ARBA00023163"/>
    </source>
</evidence>
<gene>
    <name evidence="12" type="primary">rpoA</name>
    <name evidence="15" type="ORF">Dpep_1963</name>
</gene>
<comment type="function">
    <text evidence="12">DNA-dependent RNA polymerase catalyzes the transcription of DNA into RNA using the four ribonucleoside triphosphates as substrates.</text>
</comment>
<dbReference type="Gene3D" id="3.30.1360.10">
    <property type="entry name" value="RNA polymerase, RBP11-like subunit"/>
    <property type="match status" value="1"/>
</dbReference>
<feature type="region of interest" description="Alpha N-terminal domain (alpha-NTD)" evidence="12">
    <location>
        <begin position="1"/>
        <end position="251"/>
    </location>
</feature>
<evidence type="ECO:0000256" key="11">
    <source>
        <dbReference type="ARBA" id="ARBA00066029"/>
    </source>
</evidence>
<protein>
    <recommendedName>
        <fullName evidence="3 12">DNA-directed RNA polymerase subunit alpha</fullName>
        <shortName evidence="12">RNAP subunit alpha</shortName>
        <ecNumber evidence="2 12">2.7.7.6</ecNumber>
    </recommendedName>
    <alternativeName>
        <fullName evidence="9 12">RNA polymerase subunit alpha</fullName>
    </alternativeName>
    <alternativeName>
        <fullName evidence="8 12">Transcriptase subunit alpha</fullName>
    </alternativeName>
</protein>
<dbReference type="PaxDb" id="469381-Dpep_1963"/>
<dbReference type="InterPro" id="IPR011260">
    <property type="entry name" value="RNAP_asu_C"/>
</dbReference>
<dbReference type="NCBIfam" id="NF003513">
    <property type="entry name" value="PRK05182.1-2"/>
    <property type="match status" value="1"/>
</dbReference>
<sequence>MGEKTIYQRKVLGSLEFMRPEIRVEECSATSARIVVGPLERGFGVTIGNALRRVLLSSIKGAAITSVRIDGVVHEFSTIPGVGEDVIELLLNLKHVPIRSYSPEVRVLRLEAEGERRVTAADFQPDSEIEFVDPEAYICTLAEGARLSLEVYIEQGVGYAPADRPKPAYLPMDSLLIDAIFTPIQRVKYEVQAERVGQRTDYERIVMDVDTNGVVKPDLAVAEAARLLRKYFTIVVEEIQKLHPSEHTDPEIVESQEISVAEEETETEQESEENTLLSRGVRDLELSIRSENCLLRGGIHTIGDLVSRGRDDLLKIRNLGKISLREIEEKLENLGFSLQDEKTGDTTDKEDESE</sequence>
<keyword evidence="16" id="KW-1185">Reference proteome</keyword>
<keyword evidence="6 12" id="KW-0548">Nucleotidyltransferase</keyword>
<evidence type="ECO:0000256" key="1">
    <source>
        <dbReference type="ARBA" id="ARBA00007123"/>
    </source>
</evidence>
<feature type="domain" description="DNA-directed RNA polymerase RpoA/D/Rpb3-type" evidence="14">
    <location>
        <begin position="31"/>
        <end position="238"/>
    </location>
</feature>
<dbReference type="eggNOG" id="COG0202">
    <property type="taxonomic scope" value="Bacteria"/>
</dbReference>
<evidence type="ECO:0000256" key="10">
    <source>
        <dbReference type="ARBA" id="ARBA00048552"/>
    </source>
</evidence>
<evidence type="ECO:0000256" key="4">
    <source>
        <dbReference type="ARBA" id="ARBA00022478"/>
    </source>
</evidence>
<evidence type="ECO:0000313" key="16">
    <source>
        <dbReference type="Proteomes" id="UP000006427"/>
    </source>
</evidence>
<keyword evidence="7 12" id="KW-0804">Transcription</keyword>
<dbReference type="InterPro" id="IPR036643">
    <property type="entry name" value="RNApol_insert_sf"/>
</dbReference>
<dbReference type="SUPFAM" id="SSF56553">
    <property type="entry name" value="Insert subdomain of RNA polymerase alpha subunit"/>
    <property type="match status" value="1"/>
</dbReference>
<dbReference type="Gene3D" id="1.10.150.20">
    <property type="entry name" value="5' to 3' exonuclease, C-terminal subdomain"/>
    <property type="match status" value="1"/>
</dbReference>